<proteinExistence type="predicted"/>
<sequence>MEYQQSRERRSHRSGPSVSSRRHIMASGAISLAGFALATLLQNEKLKAETPAKDPFLRPELEPKSFDVKPKKPHFQPTAKAMISLWMQGGPSHLDLFDPKPELDKMDGKTFEGDIKYDNAAEASSKLMASPWKFSKHGECGMELSELLPGLAGVVDDITMIRSMHTGVNNHGQSIQALQNGRILTGRPTVGSWLTYGLGCETDNLPAYVALIDPGQLPVMGVENWTNGFLPSVYQGTVIRPKEPRILNLDPPAHLKGVAQKEALGFLEQLNRQHLAEREGYQDLEARIASYELASKMQLAAKEAVDFSTETKTTLTMYGLDDPATKDFGARCLIARRLIERGVRFAQVFTENQRWDHHGSIASGLPTACKKVDIPSAALVKDLKQRGMLDSTVVHWGGEMGRLPVIENDNGPKRVGRDHNTYGFSMWVAGGGFKKGHVYGATDELGHKAVENVVNHFDYHATLLHLFGLDAERLNFDSNNRTMSLLDNQGGKVIKGLLA</sequence>
<dbReference type="Proteomes" id="UP000320672">
    <property type="component" value="Chromosome"/>
</dbReference>
<reference evidence="2 3" key="1">
    <citation type="submission" date="2019-02" db="EMBL/GenBank/DDBJ databases">
        <title>Deep-cultivation of Planctomycetes and their phenomic and genomic characterization uncovers novel biology.</title>
        <authorList>
            <person name="Wiegand S."/>
            <person name="Jogler M."/>
            <person name="Boedeker C."/>
            <person name="Pinto D."/>
            <person name="Vollmers J."/>
            <person name="Rivas-Marin E."/>
            <person name="Kohn T."/>
            <person name="Peeters S.H."/>
            <person name="Heuer A."/>
            <person name="Rast P."/>
            <person name="Oberbeckmann S."/>
            <person name="Bunk B."/>
            <person name="Jeske O."/>
            <person name="Meyerdierks A."/>
            <person name="Storesund J.E."/>
            <person name="Kallscheuer N."/>
            <person name="Luecker S."/>
            <person name="Lage O.M."/>
            <person name="Pohl T."/>
            <person name="Merkel B.J."/>
            <person name="Hornburger P."/>
            <person name="Mueller R.-W."/>
            <person name="Bruemmer F."/>
            <person name="Labrenz M."/>
            <person name="Spormann A.M."/>
            <person name="Op den Camp H."/>
            <person name="Overmann J."/>
            <person name="Amann R."/>
            <person name="Jetten M.S.M."/>
            <person name="Mascher T."/>
            <person name="Medema M.H."/>
            <person name="Devos D.P."/>
            <person name="Kaster A.-K."/>
            <person name="Ovreas L."/>
            <person name="Rohde M."/>
            <person name="Galperin M.Y."/>
            <person name="Jogler C."/>
        </authorList>
    </citation>
    <scope>NUCLEOTIDE SEQUENCE [LARGE SCALE GENOMIC DNA]</scope>
    <source>
        <strain evidence="2 3">FF011L</strain>
    </source>
</reference>
<dbReference type="InterPro" id="IPR010869">
    <property type="entry name" value="DUF1501"/>
</dbReference>
<gene>
    <name evidence="2" type="ORF">FF011L_31480</name>
</gene>
<dbReference type="OrthoDB" id="127333at2"/>
<dbReference type="InterPro" id="IPR017850">
    <property type="entry name" value="Alkaline_phosphatase_core_sf"/>
</dbReference>
<dbReference type="SUPFAM" id="SSF53649">
    <property type="entry name" value="Alkaline phosphatase-like"/>
    <property type="match status" value="1"/>
</dbReference>
<dbReference type="RefSeq" id="WP_145352413.1">
    <property type="nucleotide sequence ID" value="NZ_CP036262.1"/>
</dbReference>
<dbReference type="PANTHER" id="PTHR43737">
    <property type="entry name" value="BLL7424 PROTEIN"/>
    <property type="match status" value="1"/>
</dbReference>
<evidence type="ECO:0000313" key="3">
    <source>
        <dbReference type="Proteomes" id="UP000320672"/>
    </source>
</evidence>
<protein>
    <recommendedName>
        <fullName evidence="4">DUF1501 domain-containing protein</fullName>
    </recommendedName>
</protein>
<dbReference type="PANTHER" id="PTHR43737:SF1">
    <property type="entry name" value="DUF1501 DOMAIN-CONTAINING PROTEIN"/>
    <property type="match status" value="1"/>
</dbReference>
<evidence type="ECO:0008006" key="4">
    <source>
        <dbReference type="Google" id="ProtNLM"/>
    </source>
</evidence>
<keyword evidence="3" id="KW-1185">Reference proteome</keyword>
<evidence type="ECO:0000256" key="1">
    <source>
        <dbReference type="SAM" id="MobiDB-lite"/>
    </source>
</evidence>
<dbReference type="AlphaFoldDB" id="A0A517MHL6"/>
<feature type="region of interest" description="Disordered" evidence="1">
    <location>
        <begin position="1"/>
        <end position="22"/>
    </location>
</feature>
<accession>A0A517MHL6</accession>
<evidence type="ECO:0000313" key="2">
    <source>
        <dbReference type="EMBL" id="QDS94369.1"/>
    </source>
</evidence>
<organism evidence="2 3">
    <name type="scientific">Roseimaritima multifibrata</name>
    <dbReference type="NCBI Taxonomy" id="1930274"/>
    <lineage>
        <taxon>Bacteria</taxon>
        <taxon>Pseudomonadati</taxon>
        <taxon>Planctomycetota</taxon>
        <taxon>Planctomycetia</taxon>
        <taxon>Pirellulales</taxon>
        <taxon>Pirellulaceae</taxon>
        <taxon>Roseimaritima</taxon>
    </lineage>
</organism>
<name>A0A517MHL6_9BACT</name>
<dbReference type="Pfam" id="PF07394">
    <property type="entry name" value="DUF1501"/>
    <property type="match status" value="1"/>
</dbReference>
<feature type="compositionally biased region" description="Basic and acidic residues" evidence="1">
    <location>
        <begin position="51"/>
        <end position="70"/>
    </location>
</feature>
<dbReference type="KEGG" id="rml:FF011L_31480"/>
<feature type="region of interest" description="Disordered" evidence="1">
    <location>
        <begin position="51"/>
        <end position="73"/>
    </location>
</feature>
<dbReference type="EMBL" id="CP036262">
    <property type="protein sequence ID" value="QDS94369.1"/>
    <property type="molecule type" value="Genomic_DNA"/>
</dbReference>